<organism evidence="3 4">
    <name type="scientific">Arenibacter palladensis</name>
    <dbReference type="NCBI Taxonomy" id="237373"/>
    <lineage>
        <taxon>Bacteria</taxon>
        <taxon>Pseudomonadati</taxon>
        <taxon>Bacteroidota</taxon>
        <taxon>Flavobacteriia</taxon>
        <taxon>Flavobacteriales</taxon>
        <taxon>Flavobacteriaceae</taxon>
        <taxon>Arenibacter</taxon>
    </lineage>
</organism>
<keyword evidence="4" id="KW-1185">Reference proteome</keyword>
<dbReference type="GO" id="GO:0016787">
    <property type="term" value="F:hydrolase activity"/>
    <property type="evidence" value="ECO:0007669"/>
    <property type="project" value="InterPro"/>
</dbReference>
<sequence>MANKSHLKYYAILLLFLTFGNSGMAQDLEKTSMYSVFNGKTLESWKIPDGGEWSVKNGKIIAKNNPEKKGSILWTDESYNDFVVQLDFKMISGNIDSGIFMRGEDKQNPQIQIGISGSLKRDMTGSPYVPGASYPVEAKNINKLLRLKGWNTIKALAVNNKYTVWLNGEEVMNYTMDNANLHGPVGLQLHPGREMEIHFRKIVLGKL</sequence>
<proteinExistence type="predicted"/>
<dbReference type="Gene3D" id="2.60.120.560">
    <property type="entry name" value="Exo-inulinase, domain 1"/>
    <property type="match status" value="1"/>
</dbReference>
<keyword evidence="1" id="KW-0732">Signal</keyword>
<reference evidence="4" key="1">
    <citation type="submission" date="2016-11" db="EMBL/GenBank/DDBJ databases">
        <authorList>
            <person name="Varghese N."/>
            <person name="Submissions S."/>
        </authorList>
    </citation>
    <scope>NUCLEOTIDE SEQUENCE [LARGE SCALE GENOMIC DNA]</scope>
    <source>
        <strain evidence="4">DSM 17539</strain>
    </source>
</reference>
<evidence type="ECO:0000259" key="2">
    <source>
        <dbReference type="Pfam" id="PF06439"/>
    </source>
</evidence>
<evidence type="ECO:0000256" key="1">
    <source>
        <dbReference type="SAM" id="SignalP"/>
    </source>
</evidence>
<dbReference type="Pfam" id="PF06439">
    <property type="entry name" value="3keto-disac_hyd"/>
    <property type="match status" value="1"/>
</dbReference>
<dbReference type="Proteomes" id="UP000184406">
    <property type="component" value="Unassembled WGS sequence"/>
</dbReference>
<gene>
    <name evidence="3" type="ORF">SAMN03080594_101773</name>
</gene>
<evidence type="ECO:0000313" key="4">
    <source>
        <dbReference type="Proteomes" id="UP000184406"/>
    </source>
</evidence>
<dbReference type="OrthoDB" id="1430606at2"/>
<dbReference type="AlphaFoldDB" id="A0A1M4UXP4"/>
<evidence type="ECO:0000313" key="3">
    <source>
        <dbReference type="EMBL" id="SHE61407.1"/>
    </source>
</evidence>
<feature type="domain" description="3-keto-alpha-glucoside-1,2-lyase/3-keto-2-hydroxy-glucal hydratase" evidence="2">
    <location>
        <begin position="35"/>
        <end position="203"/>
    </location>
</feature>
<dbReference type="RefSeq" id="WP_084532473.1">
    <property type="nucleotide sequence ID" value="NZ_FQUX01000001.1"/>
</dbReference>
<protein>
    <recommendedName>
        <fullName evidence="2">3-keto-alpha-glucoside-1,2-lyase/3-keto-2-hydroxy-glucal hydratase domain-containing protein</fullName>
    </recommendedName>
</protein>
<name>A0A1M4UXP4_9FLAO</name>
<feature type="signal peptide" evidence="1">
    <location>
        <begin position="1"/>
        <end position="25"/>
    </location>
</feature>
<feature type="chain" id="PRO_5012477129" description="3-keto-alpha-glucoside-1,2-lyase/3-keto-2-hydroxy-glucal hydratase domain-containing protein" evidence="1">
    <location>
        <begin position="26"/>
        <end position="207"/>
    </location>
</feature>
<accession>A0A1M4UXP4</accession>
<dbReference type="InterPro" id="IPR010496">
    <property type="entry name" value="AL/BT2_dom"/>
</dbReference>
<dbReference type="EMBL" id="FQUX01000001">
    <property type="protein sequence ID" value="SHE61407.1"/>
    <property type="molecule type" value="Genomic_DNA"/>
</dbReference>